<dbReference type="Proteomes" id="UP000678499">
    <property type="component" value="Unassembled WGS sequence"/>
</dbReference>
<dbReference type="PANTHER" id="PTHR10974">
    <property type="entry name" value="FI08016P-RELATED"/>
    <property type="match status" value="1"/>
</dbReference>
<gene>
    <name evidence="2" type="ORF">NMOB1V02_LOCUS7259</name>
</gene>
<feature type="transmembrane region" description="Helical" evidence="1">
    <location>
        <begin position="584"/>
        <end position="602"/>
    </location>
</feature>
<keyword evidence="1" id="KW-1133">Transmembrane helix</keyword>
<evidence type="ECO:0000313" key="3">
    <source>
        <dbReference type="Proteomes" id="UP000678499"/>
    </source>
</evidence>
<dbReference type="EMBL" id="OA883736">
    <property type="protein sequence ID" value="CAD7279590.1"/>
    <property type="molecule type" value="Genomic_DNA"/>
</dbReference>
<dbReference type="AlphaFoldDB" id="A0A7R9BS24"/>
<dbReference type="GO" id="GO:0005615">
    <property type="term" value="C:extracellular space"/>
    <property type="evidence" value="ECO:0007669"/>
    <property type="project" value="TreeGrafter"/>
</dbReference>
<sequence>MVPLAQQNPNIMQMLEKCFLNGVTVSNRSQVGSPFKSNTPSGLPKWRDVLYSPLDMRLLKKHQTMGKEYLPSTAVGLNVLVWLFDSTTRNNYIRHLPKAWHYMENVMKGTLFRGYNVVGINTLPNVMPLHLGYFNQTWLHTAQRRYAEDSVMGASTLFSRFQKRGYATGYYEDWQFPREHGTFQTWMHMRGFKNPMALHHSRAFFINRGRTTGDTTPLCIGNLSMNRYNQELVKNWWSSYKDVPKYFFYHGSTYTHEDDENLSVIEEEFLDFLHWANSQLQHNTVLVFMSDHGNYRSSPLWPSLQGQLDISLPMLYMVLPESLKQRYPHRVSKLEENAAERLSTPLDLHKTLEHFLDFSANKQAKVGEVTKFGSEVKRWVDPRGLSLFLDTPKKRTCDDAGVDVHFCACLEPQRVKNVQEAKAIEKCTKSALRMINTHLTDELGSLKVNATICQNWELVEVSNAWLLKGPGVTLKEVNRTVVKGHFMKDDSHYSISFVANPGATKFTATIHYNLFFDRCLTKLEQVSRRDRAAAVLVILVSMSMLVSVLMTMLVAMFVPMLVAMFVSMFVAMLVAMFVTMLVSMLVAMLVFVVVAMPVFVMVRKIQEENRPVLGSAFHSWRTFFADAPTKLRHLSLGLTLLWGTSFLLIAYGSPCDDDEDVETLGGLCRFLAIATELQSLLTSATKSRHMSFPRKADGETAPILTTSVTRGRFLAESTLVCRKNAFSGGKIENRLLHFDALLTRKAAMGSTESRAAKNHWNALKMG</sequence>
<feature type="transmembrane region" description="Helical" evidence="1">
    <location>
        <begin position="532"/>
        <end position="550"/>
    </location>
</feature>
<dbReference type="PANTHER" id="PTHR10974:SF1">
    <property type="entry name" value="FI08016P-RELATED"/>
    <property type="match status" value="1"/>
</dbReference>
<accession>A0A7R9BS24</accession>
<name>A0A7R9BS24_9CRUS</name>
<keyword evidence="1" id="KW-0472">Membrane</keyword>
<evidence type="ECO:0000313" key="2">
    <source>
        <dbReference type="EMBL" id="CAD7279590.1"/>
    </source>
</evidence>
<keyword evidence="3" id="KW-1185">Reference proteome</keyword>
<dbReference type="Gene3D" id="3.40.720.10">
    <property type="entry name" value="Alkaline Phosphatase, subunit A"/>
    <property type="match status" value="1"/>
</dbReference>
<protein>
    <submittedName>
        <fullName evidence="2">Uncharacterized protein</fullName>
    </submittedName>
</protein>
<keyword evidence="1" id="KW-0812">Transmembrane</keyword>
<dbReference type="Pfam" id="PF02995">
    <property type="entry name" value="DUF229"/>
    <property type="match status" value="1"/>
</dbReference>
<dbReference type="InterPro" id="IPR004245">
    <property type="entry name" value="DUF229"/>
</dbReference>
<dbReference type="CDD" id="cd16021">
    <property type="entry name" value="ALP_like"/>
    <property type="match status" value="1"/>
</dbReference>
<dbReference type="OrthoDB" id="6378171at2759"/>
<dbReference type="InterPro" id="IPR017850">
    <property type="entry name" value="Alkaline_phosphatase_core_sf"/>
</dbReference>
<evidence type="ECO:0000256" key="1">
    <source>
        <dbReference type="SAM" id="Phobius"/>
    </source>
</evidence>
<dbReference type="SUPFAM" id="SSF53649">
    <property type="entry name" value="Alkaline phosphatase-like"/>
    <property type="match status" value="1"/>
</dbReference>
<organism evidence="2">
    <name type="scientific">Notodromas monacha</name>
    <dbReference type="NCBI Taxonomy" id="399045"/>
    <lineage>
        <taxon>Eukaryota</taxon>
        <taxon>Metazoa</taxon>
        <taxon>Ecdysozoa</taxon>
        <taxon>Arthropoda</taxon>
        <taxon>Crustacea</taxon>
        <taxon>Oligostraca</taxon>
        <taxon>Ostracoda</taxon>
        <taxon>Podocopa</taxon>
        <taxon>Podocopida</taxon>
        <taxon>Cypridocopina</taxon>
        <taxon>Cypridoidea</taxon>
        <taxon>Cyprididae</taxon>
        <taxon>Notodromas</taxon>
    </lineage>
</organism>
<dbReference type="EMBL" id="CAJPEX010001699">
    <property type="protein sequence ID" value="CAG0919742.1"/>
    <property type="molecule type" value="Genomic_DNA"/>
</dbReference>
<reference evidence="2" key="1">
    <citation type="submission" date="2020-11" db="EMBL/GenBank/DDBJ databases">
        <authorList>
            <person name="Tran Van P."/>
        </authorList>
    </citation>
    <scope>NUCLEOTIDE SEQUENCE</scope>
</reference>
<proteinExistence type="predicted"/>